<keyword evidence="9 11" id="KW-0239">DNA-directed DNA polymerase</keyword>
<dbReference type="InterPro" id="IPR022754">
    <property type="entry name" value="DNA_pol_III_gamma-3"/>
</dbReference>
<dbReference type="PANTHER" id="PTHR11669">
    <property type="entry name" value="REPLICATION FACTOR C / DNA POLYMERASE III GAMMA-TAU SUBUNIT"/>
    <property type="match status" value="1"/>
</dbReference>
<feature type="region of interest" description="Disordered" evidence="12">
    <location>
        <begin position="398"/>
        <end position="424"/>
    </location>
</feature>
<evidence type="ECO:0000313" key="14">
    <source>
        <dbReference type="EMBL" id="SFV30868.1"/>
    </source>
</evidence>
<dbReference type="InterPro" id="IPR045085">
    <property type="entry name" value="HLD_clamp_pol_III_gamma_tau"/>
</dbReference>
<dbReference type="CDD" id="cd18137">
    <property type="entry name" value="HLD_clamp_pol_III_gamma_tau"/>
    <property type="match status" value="1"/>
</dbReference>
<dbReference type="AlphaFoldDB" id="A0A1I7N8A7"/>
<dbReference type="Pfam" id="PF12169">
    <property type="entry name" value="DNA_pol3_gamma3"/>
    <property type="match status" value="1"/>
</dbReference>
<evidence type="ECO:0000256" key="9">
    <source>
        <dbReference type="ARBA" id="ARBA00022932"/>
    </source>
</evidence>
<dbReference type="GO" id="GO:0046872">
    <property type="term" value="F:metal ion binding"/>
    <property type="evidence" value="ECO:0007669"/>
    <property type="project" value="UniProtKB-KW"/>
</dbReference>
<dbReference type="Gene3D" id="1.10.8.60">
    <property type="match status" value="1"/>
</dbReference>
<organism evidence="14 15">
    <name type="scientific">Thermoflavifilum thermophilum</name>
    <dbReference type="NCBI Taxonomy" id="1393122"/>
    <lineage>
        <taxon>Bacteria</taxon>
        <taxon>Pseudomonadati</taxon>
        <taxon>Bacteroidota</taxon>
        <taxon>Chitinophagia</taxon>
        <taxon>Chitinophagales</taxon>
        <taxon>Chitinophagaceae</taxon>
        <taxon>Thermoflavifilum</taxon>
    </lineage>
</organism>
<dbReference type="RefSeq" id="WP_092458345.1">
    <property type="nucleotide sequence ID" value="NZ_FPCJ01000001.1"/>
</dbReference>
<dbReference type="SUPFAM" id="SSF52540">
    <property type="entry name" value="P-loop containing nucleoside triphosphate hydrolases"/>
    <property type="match status" value="1"/>
</dbReference>
<dbReference type="InterPro" id="IPR027417">
    <property type="entry name" value="P-loop_NTPase"/>
</dbReference>
<comment type="subunit">
    <text evidence="11">DNA polymerase III contains a core (composed of alpha, epsilon and theta chains) that associates with a tau subunit. This core dimerizes to form the POLIII' complex. PolIII' associates with the gamma complex (composed of gamma, delta, delta', psi and chi chains) and with the beta chain to form the complete DNA polymerase III complex.</text>
</comment>
<keyword evidence="3 11" id="KW-0548">Nucleotidyltransferase</keyword>
<dbReference type="NCBIfam" id="NF011531">
    <property type="entry name" value="PRK14971.1"/>
    <property type="match status" value="1"/>
</dbReference>
<dbReference type="GO" id="GO:0005524">
    <property type="term" value="F:ATP binding"/>
    <property type="evidence" value="ECO:0007669"/>
    <property type="project" value="UniProtKB-KW"/>
</dbReference>
<dbReference type="EC" id="2.7.7.7" evidence="11"/>
<dbReference type="SUPFAM" id="SSF48019">
    <property type="entry name" value="post-AAA+ oligomerization domain-like"/>
    <property type="match status" value="1"/>
</dbReference>
<keyword evidence="6 11" id="KW-0547">Nucleotide-binding</keyword>
<evidence type="ECO:0000256" key="6">
    <source>
        <dbReference type="ARBA" id="ARBA00022741"/>
    </source>
</evidence>
<feature type="compositionally biased region" description="Polar residues" evidence="12">
    <location>
        <begin position="410"/>
        <end position="424"/>
    </location>
</feature>
<dbReference type="GO" id="GO:0006261">
    <property type="term" value="P:DNA-templated DNA replication"/>
    <property type="evidence" value="ECO:0007669"/>
    <property type="project" value="TreeGrafter"/>
</dbReference>
<evidence type="ECO:0000256" key="10">
    <source>
        <dbReference type="ARBA" id="ARBA00049244"/>
    </source>
</evidence>
<keyword evidence="2 11" id="KW-0808">Transferase</keyword>
<dbReference type="GO" id="GO:0003887">
    <property type="term" value="F:DNA-directed DNA polymerase activity"/>
    <property type="evidence" value="ECO:0007669"/>
    <property type="project" value="UniProtKB-KW"/>
</dbReference>
<dbReference type="GO" id="GO:0003677">
    <property type="term" value="F:DNA binding"/>
    <property type="evidence" value="ECO:0007669"/>
    <property type="project" value="InterPro"/>
</dbReference>
<evidence type="ECO:0000256" key="7">
    <source>
        <dbReference type="ARBA" id="ARBA00022833"/>
    </source>
</evidence>
<dbReference type="Gene3D" id="1.20.272.10">
    <property type="match status" value="1"/>
</dbReference>
<evidence type="ECO:0000256" key="11">
    <source>
        <dbReference type="RuleBase" id="RU364063"/>
    </source>
</evidence>
<sequence length="593" mass="66963">MEHFLVSARKYRPQDFASVVGQSHITTTLKNAILQKQLAHAFLFCGPRGVGKTTCARILAKTINCENLRPDGEACNQCASCVAFNQGTSFNIHELDAASNNSVDDIRALVDQVRFPPQGARYKTYIIDEVHMLSTAAFNAFLKTLEEPPSYAIFILATTEKHKILPTILSRCQVFDFRRITLHDIVHHLQGICAKEQVQAEEEALHLIAQKSEGCMRDALSIFDTLVSFTGGHITYQQALAHLNMLNVEYYFRLMESIHQQDIAQTLLCLDEILQKGFDGENVLEGMAEFLRDLMVCRDEKLTALLDIAQNFRKRYAEMAQRCSLSWLVSALALLQDAEVQYRNSRNKRLTLEIAFIKLCYLQQAVQLVSDVATGEVVKKKLIHEGASTRLRAPFQAVPKPTTIPKPGSIPSTSPSVKENPTPYVSSVTTSIRPVLSEPGMTASGKLPTLETLKKDRQTSRQPTDTVQVPLTLQQVQQCWDHYIALLQEKGQHALAAQLTHARIGVMPPEEIQVTTWNIVQFRFLEEERIHIAEYLKEKLARPGLVMKILLEEQETPADTQSVLTPQQQFEQLKMHYPLIARLQDELDLEVDY</sequence>
<evidence type="ECO:0000259" key="13">
    <source>
        <dbReference type="SMART" id="SM00382"/>
    </source>
</evidence>
<proteinExistence type="inferred from homology"/>
<dbReference type="PANTHER" id="PTHR11669:SF0">
    <property type="entry name" value="PROTEIN STICHEL-LIKE 2"/>
    <property type="match status" value="1"/>
</dbReference>
<evidence type="ECO:0000256" key="2">
    <source>
        <dbReference type="ARBA" id="ARBA00022679"/>
    </source>
</evidence>
<dbReference type="Proteomes" id="UP000199537">
    <property type="component" value="Unassembled WGS sequence"/>
</dbReference>
<dbReference type="CDD" id="cd00009">
    <property type="entry name" value="AAA"/>
    <property type="match status" value="1"/>
</dbReference>
<dbReference type="InterPro" id="IPR008921">
    <property type="entry name" value="DNA_pol3_clamp-load_cplx_C"/>
</dbReference>
<feature type="domain" description="AAA+ ATPase" evidence="13">
    <location>
        <begin position="38"/>
        <end position="181"/>
    </location>
</feature>
<dbReference type="NCBIfam" id="NF004046">
    <property type="entry name" value="PRK05563.1"/>
    <property type="match status" value="1"/>
</dbReference>
<evidence type="ECO:0000256" key="8">
    <source>
        <dbReference type="ARBA" id="ARBA00022840"/>
    </source>
</evidence>
<gene>
    <name evidence="11" type="primary">dnaX</name>
    <name evidence="14" type="ORF">SAMN05660895_0913</name>
</gene>
<accession>A0A1I7N8A7</accession>
<dbReference type="NCBIfam" id="TIGR02397">
    <property type="entry name" value="dnaX_nterm"/>
    <property type="match status" value="1"/>
</dbReference>
<dbReference type="Pfam" id="PF13177">
    <property type="entry name" value="DNA_pol3_delta2"/>
    <property type="match status" value="1"/>
</dbReference>
<keyword evidence="8 11" id="KW-0067">ATP-binding</keyword>
<keyword evidence="15" id="KW-1185">Reference proteome</keyword>
<keyword evidence="4 11" id="KW-0235">DNA replication</keyword>
<evidence type="ECO:0000313" key="15">
    <source>
        <dbReference type="Proteomes" id="UP000199537"/>
    </source>
</evidence>
<dbReference type="GO" id="GO:0009360">
    <property type="term" value="C:DNA polymerase III complex"/>
    <property type="evidence" value="ECO:0007669"/>
    <property type="project" value="InterPro"/>
</dbReference>
<dbReference type="Pfam" id="PF22608">
    <property type="entry name" value="DNAX_ATPase_lid"/>
    <property type="match status" value="1"/>
</dbReference>
<dbReference type="FunFam" id="3.40.50.300:FF:000014">
    <property type="entry name" value="DNA polymerase III subunit gamma/tau"/>
    <property type="match status" value="1"/>
</dbReference>
<dbReference type="InterPro" id="IPR003593">
    <property type="entry name" value="AAA+_ATPase"/>
</dbReference>
<comment type="function">
    <text evidence="11">DNA polymerase III is a complex, multichain enzyme responsible for most of the replicative synthesis in bacteria. This DNA polymerase also exhibits 3' to 5' exonuclease activity.</text>
</comment>
<dbReference type="InterPro" id="IPR012763">
    <property type="entry name" value="DNA_pol_III_sug/sutau_N"/>
</dbReference>
<dbReference type="PRINTS" id="PR00300">
    <property type="entry name" value="CLPPROTEASEA"/>
</dbReference>
<reference evidence="15" key="1">
    <citation type="submission" date="2016-10" db="EMBL/GenBank/DDBJ databases">
        <authorList>
            <person name="Varghese N."/>
            <person name="Submissions S."/>
        </authorList>
    </citation>
    <scope>NUCLEOTIDE SEQUENCE [LARGE SCALE GENOMIC DNA]</scope>
    <source>
        <strain evidence="15">DSM 14807</strain>
    </source>
</reference>
<keyword evidence="7" id="KW-0862">Zinc</keyword>
<dbReference type="Gene3D" id="3.40.50.300">
    <property type="entry name" value="P-loop containing nucleotide triphosphate hydrolases"/>
    <property type="match status" value="1"/>
</dbReference>
<dbReference type="InterPro" id="IPR001270">
    <property type="entry name" value="ClpA/B"/>
</dbReference>
<dbReference type="SMART" id="SM00382">
    <property type="entry name" value="AAA"/>
    <property type="match status" value="1"/>
</dbReference>
<name>A0A1I7N8A7_9BACT</name>
<dbReference type="OrthoDB" id="9810148at2"/>
<dbReference type="FunFam" id="1.10.8.60:FF:000013">
    <property type="entry name" value="DNA polymerase III subunit gamma/tau"/>
    <property type="match status" value="1"/>
</dbReference>
<evidence type="ECO:0000256" key="1">
    <source>
        <dbReference type="ARBA" id="ARBA00006360"/>
    </source>
</evidence>
<comment type="similarity">
    <text evidence="1 11">Belongs to the DnaX/STICHEL family.</text>
</comment>
<dbReference type="STRING" id="1393122.SAMN05660895_0913"/>
<protein>
    <recommendedName>
        <fullName evidence="11">DNA polymerase III subunit gamma/tau</fullName>
        <ecNumber evidence="11">2.7.7.7</ecNumber>
    </recommendedName>
</protein>
<keyword evidence="5" id="KW-0479">Metal-binding</keyword>
<dbReference type="InterPro" id="IPR050238">
    <property type="entry name" value="DNA_Rep/Repair_Clamp_Loader"/>
</dbReference>
<comment type="catalytic activity">
    <reaction evidence="10 11">
        <text>DNA(n) + a 2'-deoxyribonucleoside 5'-triphosphate = DNA(n+1) + diphosphate</text>
        <dbReference type="Rhea" id="RHEA:22508"/>
        <dbReference type="Rhea" id="RHEA-COMP:17339"/>
        <dbReference type="Rhea" id="RHEA-COMP:17340"/>
        <dbReference type="ChEBI" id="CHEBI:33019"/>
        <dbReference type="ChEBI" id="CHEBI:61560"/>
        <dbReference type="ChEBI" id="CHEBI:173112"/>
        <dbReference type="EC" id="2.7.7.7"/>
    </reaction>
</comment>
<dbReference type="EMBL" id="FPCJ01000001">
    <property type="protein sequence ID" value="SFV30868.1"/>
    <property type="molecule type" value="Genomic_DNA"/>
</dbReference>
<evidence type="ECO:0000256" key="5">
    <source>
        <dbReference type="ARBA" id="ARBA00022723"/>
    </source>
</evidence>
<evidence type="ECO:0000256" key="12">
    <source>
        <dbReference type="SAM" id="MobiDB-lite"/>
    </source>
</evidence>
<evidence type="ECO:0000256" key="3">
    <source>
        <dbReference type="ARBA" id="ARBA00022695"/>
    </source>
</evidence>
<evidence type="ECO:0000256" key="4">
    <source>
        <dbReference type="ARBA" id="ARBA00022705"/>
    </source>
</evidence>